<dbReference type="STRING" id="53326.A0A016X2R6"/>
<gene>
    <name evidence="2" type="primary">Acey_s0404.g838</name>
    <name evidence="2" type="ORF">Y032_0404g838</name>
</gene>
<reference evidence="3" key="1">
    <citation type="journal article" date="2015" name="Nat. Genet.">
        <title>The genome and transcriptome of the zoonotic hookworm Ancylostoma ceylanicum identify infection-specific gene families.</title>
        <authorList>
            <person name="Schwarz E.M."/>
            <person name="Hu Y."/>
            <person name="Antoshechkin I."/>
            <person name="Miller M.M."/>
            <person name="Sternberg P.W."/>
            <person name="Aroian R.V."/>
        </authorList>
    </citation>
    <scope>NUCLEOTIDE SEQUENCE</scope>
    <source>
        <strain evidence="3">HY135</strain>
    </source>
</reference>
<keyword evidence="3" id="KW-1185">Reference proteome</keyword>
<evidence type="ECO:0000313" key="3">
    <source>
        <dbReference type="Proteomes" id="UP000024635"/>
    </source>
</evidence>
<feature type="signal peptide" evidence="1">
    <location>
        <begin position="1"/>
        <end position="22"/>
    </location>
</feature>
<proteinExistence type="predicted"/>
<evidence type="ECO:0000313" key="2">
    <source>
        <dbReference type="EMBL" id="EYC46205.1"/>
    </source>
</evidence>
<dbReference type="OrthoDB" id="6428372at2759"/>
<dbReference type="AlphaFoldDB" id="A0A016X2R6"/>
<name>A0A016X2R6_9BILA</name>
<sequence length="352" mass="39541">MLSGFLWFMIMLLVLTVLCARGKKDSLSNTSHSDAKTTTTAREVKKTTDRLLATVLNDNYFGTPLSRACPLPAFGTVVQISGPLLPKNKPAEFDVFNLARPPEPETPETDLKSLATGDYNVLANPVIQRRVFGFCEHRTQEQENKLSKSVPERKQENGAVDMRHMSHNNRHVEEYTQRSSKRLKRNELDGVVTSDPKIMNSCINANGEQNTAKPAVRGSSLPGHVGRTDALMEHHTQVEFAAPFEQRTQMELAAPLQKRTNVEFVVPFEQCTQMELAAPLQKKTNVEFAAPFEQCTQLEFAAPLQKKTNVEFAVPFEQCTQLEFAAPLQKKTNVELAVPLEQKTQFECCHRK</sequence>
<feature type="chain" id="PRO_5001492291" evidence="1">
    <location>
        <begin position="23"/>
        <end position="352"/>
    </location>
</feature>
<accession>A0A016X2R6</accession>
<keyword evidence="1" id="KW-0732">Signal</keyword>
<dbReference type="EMBL" id="JARK01000004">
    <property type="protein sequence ID" value="EYC46205.1"/>
    <property type="molecule type" value="Genomic_DNA"/>
</dbReference>
<dbReference type="Proteomes" id="UP000024635">
    <property type="component" value="Unassembled WGS sequence"/>
</dbReference>
<comment type="caution">
    <text evidence="2">The sequence shown here is derived from an EMBL/GenBank/DDBJ whole genome shotgun (WGS) entry which is preliminary data.</text>
</comment>
<evidence type="ECO:0000256" key="1">
    <source>
        <dbReference type="SAM" id="SignalP"/>
    </source>
</evidence>
<protein>
    <submittedName>
        <fullName evidence="2">Uncharacterized protein</fullName>
    </submittedName>
</protein>
<organism evidence="2 3">
    <name type="scientific">Ancylostoma ceylanicum</name>
    <dbReference type="NCBI Taxonomy" id="53326"/>
    <lineage>
        <taxon>Eukaryota</taxon>
        <taxon>Metazoa</taxon>
        <taxon>Ecdysozoa</taxon>
        <taxon>Nematoda</taxon>
        <taxon>Chromadorea</taxon>
        <taxon>Rhabditida</taxon>
        <taxon>Rhabditina</taxon>
        <taxon>Rhabditomorpha</taxon>
        <taxon>Strongyloidea</taxon>
        <taxon>Ancylostomatidae</taxon>
        <taxon>Ancylostomatinae</taxon>
        <taxon>Ancylostoma</taxon>
    </lineage>
</organism>